<evidence type="ECO:0000259" key="8">
    <source>
        <dbReference type="Pfam" id="PF00278"/>
    </source>
</evidence>
<dbReference type="SUPFAM" id="SSF50621">
    <property type="entry name" value="Alanine racemase C-terminal domain-like"/>
    <property type="match status" value="1"/>
</dbReference>
<keyword evidence="4" id="KW-0620">Polyamine biosynthesis</keyword>
<dbReference type="EMBL" id="BPLQ01008131">
    <property type="protein sequence ID" value="GIY35067.1"/>
    <property type="molecule type" value="Genomic_DNA"/>
</dbReference>
<dbReference type="GO" id="GO:0005737">
    <property type="term" value="C:cytoplasm"/>
    <property type="evidence" value="ECO:0007669"/>
    <property type="project" value="TreeGrafter"/>
</dbReference>
<name>A0AAV4SRA5_9ARAC</name>
<reference evidence="10 11" key="1">
    <citation type="submission" date="2021-06" db="EMBL/GenBank/DDBJ databases">
        <title>Caerostris darwini draft genome.</title>
        <authorList>
            <person name="Kono N."/>
            <person name="Arakawa K."/>
        </authorList>
    </citation>
    <scope>NUCLEOTIDE SEQUENCE [LARGE SCALE GENOMIC DNA]</scope>
</reference>
<evidence type="ECO:0000256" key="7">
    <source>
        <dbReference type="RuleBase" id="RU003737"/>
    </source>
</evidence>
<dbReference type="FunFam" id="3.20.20.10:FF:000005">
    <property type="entry name" value="Ornithine decarboxylase"/>
    <property type="match status" value="1"/>
</dbReference>
<dbReference type="Proteomes" id="UP001054837">
    <property type="component" value="Unassembled WGS sequence"/>
</dbReference>
<organism evidence="10 11">
    <name type="scientific">Caerostris darwini</name>
    <dbReference type="NCBI Taxonomy" id="1538125"/>
    <lineage>
        <taxon>Eukaryota</taxon>
        <taxon>Metazoa</taxon>
        <taxon>Ecdysozoa</taxon>
        <taxon>Arthropoda</taxon>
        <taxon>Chelicerata</taxon>
        <taxon>Arachnida</taxon>
        <taxon>Araneae</taxon>
        <taxon>Araneomorphae</taxon>
        <taxon>Entelegynae</taxon>
        <taxon>Araneoidea</taxon>
        <taxon>Araneidae</taxon>
        <taxon>Caerostris</taxon>
    </lineage>
</organism>
<keyword evidence="5" id="KW-0456">Lyase</keyword>
<feature type="domain" description="Orn/DAP/Arg decarboxylase 2 C-terminal" evidence="8">
    <location>
        <begin position="316"/>
        <end position="356"/>
    </location>
</feature>
<feature type="domain" description="Orn/DAP/Arg decarboxylase 2 N-terminal" evidence="9">
    <location>
        <begin position="73"/>
        <end position="306"/>
    </location>
</feature>
<comment type="cofactor">
    <cofactor evidence="1">
        <name>pyridoxal 5'-phosphate</name>
        <dbReference type="ChEBI" id="CHEBI:597326"/>
    </cofactor>
</comment>
<dbReference type="InterPro" id="IPR029066">
    <property type="entry name" value="PLP-binding_barrel"/>
</dbReference>
<keyword evidence="11" id="KW-1185">Reference proteome</keyword>
<dbReference type="InterPro" id="IPR002433">
    <property type="entry name" value="Orn_de-COase"/>
</dbReference>
<dbReference type="InterPro" id="IPR009006">
    <property type="entry name" value="Ala_racemase/Decarboxylase_C"/>
</dbReference>
<comment type="similarity">
    <text evidence="2 7">Belongs to the Orn/Lys/Arg decarboxylase class-II family.</text>
</comment>
<evidence type="ECO:0000256" key="4">
    <source>
        <dbReference type="ARBA" id="ARBA00023115"/>
    </source>
</evidence>
<dbReference type="Pfam" id="PF00278">
    <property type="entry name" value="Orn_DAP_Arg_deC"/>
    <property type="match status" value="1"/>
</dbReference>
<dbReference type="CDD" id="cd00622">
    <property type="entry name" value="PLPDE_III_ODC"/>
    <property type="match status" value="1"/>
</dbReference>
<dbReference type="Gene3D" id="3.20.20.10">
    <property type="entry name" value="Alanine racemase"/>
    <property type="match status" value="1"/>
</dbReference>
<evidence type="ECO:0000259" key="9">
    <source>
        <dbReference type="Pfam" id="PF02784"/>
    </source>
</evidence>
<dbReference type="AlphaFoldDB" id="A0AAV4SRA5"/>
<dbReference type="PANTHER" id="PTHR11482:SF6">
    <property type="entry name" value="ORNITHINE DECARBOXYLASE 1-RELATED"/>
    <property type="match status" value="1"/>
</dbReference>
<evidence type="ECO:0000313" key="11">
    <source>
        <dbReference type="Proteomes" id="UP001054837"/>
    </source>
</evidence>
<dbReference type="PRINTS" id="PR01179">
    <property type="entry name" value="ODADCRBXLASE"/>
</dbReference>
<evidence type="ECO:0000313" key="10">
    <source>
        <dbReference type="EMBL" id="GIY35067.1"/>
    </source>
</evidence>
<evidence type="ECO:0000256" key="6">
    <source>
        <dbReference type="ARBA" id="ARBA00037173"/>
    </source>
</evidence>
<sequence>MGFELRTPNSLIIEEMNNQNGHIDAERNDAQKDFYQILAERTKGEIYESSFDFISKFTQELKERRSFNTFDLADVLLKVQMWKQKMPYIRPFYAVKTNSDPVLLKLFVLFGFSFDCASEGEIRLVLEAGGDPKNIIFAHVIKPPGAIQYAASVGVDLMTFDSKEELLKINKLYPQSRLLLRLSPQDVKCSFDLSDKFGCDVKEAEEVLSFAKNLNLNVIGISFHVGGLCQNSHSYAATIRASRDVFELGKQLGFEFSMLDIGGGFTGSKGSEKLFNEISQVIKSNLKEYFSETDIEIIAEPGTFFACSANELELQQRPVYSSTLWGQTCCGEDLLLKEHVLPDLEEGEFIVWENMGAYCRVICSTFCGVPLPAAKYIFINNPRLNMEWLHNSSDVFDFLSKTCSLVEKEW</sequence>
<dbReference type="Pfam" id="PF02784">
    <property type="entry name" value="Orn_Arg_deC_N"/>
    <property type="match status" value="1"/>
</dbReference>
<evidence type="ECO:0000256" key="2">
    <source>
        <dbReference type="ARBA" id="ARBA00008872"/>
    </source>
</evidence>
<evidence type="ECO:0000256" key="1">
    <source>
        <dbReference type="ARBA" id="ARBA00001933"/>
    </source>
</evidence>
<keyword evidence="3" id="KW-0663">Pyridoxal phosphate</keyword>
<gene>
    <name evidence="10" type="primary">Odc1</name>
    <name evidence="10" type="ORF">CDAR_79791</name>
</gene>
<dbReference type="GO" id="GO:0033387">
    <property type="term" value="P:putrescine biosynthetic process from arginine, via ornithine"/>
    <property type="evidence" value="ECO:0007669"/>
    <property type="project" value="TreeGrafter"/>
</dbReference>
<evidence type="ECO:0000256" key="5">
    <source>
        <dbReference type="ARBA" id="ARBA00023239"/>
    </source>
</evidence>
<comment type="function">
    <text evidence="6">Catalyzes the first and rate-limiting step of polyamine biosynthesis that converts ornithine into putrescine, which is the precursor for the polyamines, spermidine and spermine. Polyamines are essential for cell proliferation and are implicated in cellular processes, ranging from DNA replication to apoptosis.</text>
</comment>
<dbReference type="PANTHER" id="PTHR11482">
    <property type="entry name" value="ARGININE/DIAMINOPIMELATE/ORNITHINE DECARBOXYLASE"/>
    <property type="match status" value="1"/>
</dbReference>
<dbReference type="InterPro" id="IPR022644">
    <property type="entry name" value="De-COase2_N"/>
</dbReference>
<dbReference type="SUPFAM" id="SSF51419">
    <property type="entry name" value="PLP-binding barrel"/>
    <property type="match status" value="1"/>
</dbReference>
<dbReference type="Gene3D" id="2.40.37.10">
    <property type="entry name" value="Lyase, Ornithine Decarboxylase, Chain A, domain 1"/>
    <property type="match status" value="1"/>
</dbReference>
<dbReference type="InterPro" id="IPR022643">
    <property type="entry name" value="De-COase2_C"/>
</dbReference>
<accession>A0AAV4SRA5</accession>
<proteinExistence type="inferred from homology"/>
<evidence type="ECO:0000256" key="3">
    <source>
        <dbReference type="ARBA" id="ARBA00022898"/>
    </source>
</evidence>
<protein>
    <submittedName>
        <fullName evidence="10">Ornithine decarboxylase</fullName>
    </submittedName>
</protein>
<dbReference type="InterPro" id="IPR000183">
    <property type="entry name" value="Orn/DAP/Arg_de-COase"/>
</dbReference>
<comment type="caution">
    <text evidence="10">The sequence shown here is derived from an EMBL/GenBank/DDBJ whole genome shotgun (WGS) entry which is preliminary data.</text>
</comment>
<dbReference type="GO" id="GO:0004586">
    <property type="term" value="F:ornithine decarboxylase activity"/>
    <property type="evidence" value="ECO:0007669"/>
    <property type="project" value="TreeGrafter"/>
</dbReference>
<dbReference type="PRINTS" id="PR01182">
    <property type="entry name" value="ORNDCRBXLASE"/>
</dbReference>